<evidence type="ECO:0000313" key="5">
    <source>
        <dbReference type="Proteomes" id="UP000001727"/>
    </source>
</evidence>
<accession>B1VHN0</accession>
<evidence type="ECO:0000256" key="1">
    <source>
        <dbReference type="SAM" id="MobiDB-lite"/>
    </source>
</evidence>
<feature type="region of interest" description="Disordered" evidence="1">
    <location>
        <begin position="232"/>
        <end position="284"/>
    </location>
</feature>
<feature type="compositionally biased region" description="Acidic residues" evidence="1">
    <location>
        <begin position="45"/>
        <end position="80"/>
    </location>
</feature>
<gene>
    <name evidence="4" type="ordered locus">cu1721</name>
</gene>
<evidence type="ECO:0000313" key="4">
    <source>
        <dbReference type="EMBL" id="CAQ05680.1"/>
    </source>
</evidence>
<dbReference type="KEGG" id="cur:cu1721"/>
<feature type="compositionally biased region" description="Basic and acidic residues" evidence="1">
    <location>
        <begin position="17"/>
        <end position="44"/>
    </location>
</feature>
<dbReference type="Pfam" id="PF13399">
    <property type="entry name" value="LytR_C"/>
    <property type="match status" value="1"/>
</dbReference>
<dbReference type="InterPro" id="IPR027381">
    <property type="entry name" value="LytR/CpsA/Psr_C"/>
</dbReference>
<evidence type="ECO:0000256" key="2">
    <source>
        <dbReference type="SAM" id="Phobius"/>
    </source>
</evidence>
<proteinExistence type="predicted"/>
<dbReference type="eggNOG" id="ENOG50330SA">
    <property type="taxonomic scope" value="Bacteria"/>
</dbReference>
<dbReference type="AlphaFoldDB" id="B1VHN0"/>
<organism evidence="4 5">
    <name type="scientific">Corynebacterium urealyticum (strain ATCC 43042 / DSM 7109)</name>
    <dbReference type="NCBI Taxonomy" id="504474"/>
    <lineage>
        <taxon>Bacteria</taxon>
        <taxon>Bacillati</taxon>
        <taxon>Actinomycetota</taxon>
        <taxon>Actinomycetes</taxon>
        <taxon>Mycobacteriales</taxon>
        <taxon>Corynebacteriaceae</taxon>
        <taxon>Corynebacterium</taxon>
    </lineage>
</organism>
<dbReference type="Proteomes" id="UP000001727">
    <property type="component" value="Chromosome"/>
</dbReference>
<evidence type="ECO:0000259" key="3">
    <source>
        <dbReference type="Pfam" id="PF13399"/>
    </source>
</evidence>
<dbReference type="EMBL" id="AM942444">
    <property type="protein sequence ID" value="CAQ05680.1"/>
    <property type="molecule type" value="Genomic_DNA"/>
</dbReference>
<feature type="transmembrane region" description="Helical" evidence="2">
    <location>
        <begin position="181"/>
        <end position="201"/>
    </location>
</feature>
<reference evidence="4 5" key="1">
    <citation type="journal article" date="2008" name="J. Biotechnol.">
        <title>The lifestyle of Corynebacterium urealyticum derived from its complete genome sequence established by pyrosequencing.</title>
        <authorList>
            <person name="Tauch A."/>
            <person name="Trost E."/>
            <person name="Tilker A."/>
            <person name="Ludewig U."/>
            <person name="Schneiker S."/>
            <person name="Goesmann A."/>
            <person name="Arnold W."/>
            <person name="Bekel T."/>
            <person name="Brinkrolf K."/>
            <person name="Brune I."/>
            <person name="Goetker S."/>
            <person name="Kalinowski J."/>
            <person name="Kamp P.-B."/>
            <person name="Lobo F.P."/>
            <person name="Viehoever P."/>
            <person name="Weisshaar B."/>
            <person name="Soriano F."/>
            <person name="Droege M."/>
            <person name="Puehler A."/>
        </authorList>
    </citation>
    <scope>NUCLEOTIDE SEQUENCE [LARGE SCALE GENOMIC DNA]</scope>
    <source>
        <strain evidence="5">ATCC 43042 / DSM 7109</strain>
    </source>
</reference>
<feature type="region of interest" description="Disordered" evidence="1">
    <location>
        <begin position="150"/>
        <end position="170"/>
    </location>
</feature>
<feature type="region of interest" description="Disordered" evidence="1">
    <location>
        <begin position="17"/>
        <end position="80"/>
    </location>
</feature>
<keyword evidence="5" id="KW-1185">Reference proteome</keyword>
<feature type="domain" description="LytR/CpsA/Psr regulator C-terminal" evidence="3">
    <location>
        <begin position="286"/>
        <end position="370"/>
    </location>
</feature>
<protein>
    <recommendedName>
        <fullName evidence="3">LytR/CpsA/Psr regulator C-terminal domain-containing protein</fullName>
    </recommendedName>
</protein>
<name>B1VHN0_CORU7</name>
<keyword evidence="2" id="KW-0472">Membrane</keyword>
<dbReference type="STRING" id="504474.cu1721"/>
<keyword evidence="2" id="KW-0812">Transmembrane</keyword>
<dbReference type="HOGENOM" id="CLU_751672_0_0_11"/>
<feature type="compositionally biased region" description="Gly residues" evidence="1">
    <location>
        <begin position="153"/>
        <end position="166"/>
    </location>
</feature>
<feature type="compositionally biased region" description="Basic and acidic residues" evidence="1">
    <location>
        <begin position="232"/>
        <end position="267"/>
    </location>
</feature>
<sequence>MAGVTVVKICVVTDSNRPRHSLDENFDDDRPLNLEPQHGAHEDPVDAEFEDAEYSDYDADGYDADGYESYDDGYAEYEDYGDDYAEHGDYAEYDEYGDEYAEYEDDEDESAAAAQRHHEAGRRRIGGAAVAGAAGVGAAGAGAGAAGATADGAGAGAAAGEPGGQVGAEARSGQGLPLRGLAMVLIAVAIALIAWGAVSFVNGGDSKDGTVQAGQGDEDTSNLSPAEQARLAKEKENAERQAARDKAANDAKAEEAKKAEAEKKAAEEAENAENQGALSDKDREATHVTVLNNSPIEGLAGRTADGLRGEKWDAKTIGNLPGSAYVFRESVVLYPAGDAKAKAAAEQIAKDHGLEARERNREIDDSLRDVQLLDGPAPGAVIVVTVNDMSR</sequence>
<dbReference type="Gene3D" id="3.30.70.2390">
    <property type="match status" value="1"/>
</dbReference>
<keyword evidence="2" id="KW-1133">Transmembrane helix</keyword>